<proteinExistence type="predicted"/>
<sequence length="59" mass="6693">MPKNKRLTIKAKQITARGAKNKIDAEINRPPTGRGLLIIILLLVMFWFFTVHIAVSYKG</sequence>
<dbReference type="HOGENOM" id="CLU_2955122_0_0_6"/>
<dbReference type="Proteomes" id="UP000000607">
    <property type="component" value="Chromosome"/>
</dbReference>
<evidence type="ECO:0000313" key="3">
    <source>
        <dbReference type="Proteomes" id="UP000000607"/>
    </source>
</evidence>
<name>Q65PZ0_MANSM</name>
<dbReference type="EMBL" id="AE016827">
    <property type="protein sequence ID" value="AAU38970.1"/>
    <property type="molecule type" value="Genomic_DNA"/>
</dbReference>
<reference evidence="2 3" key="1">
    <citation type="journal article" date="2004" name="Nat. Biotechnol.">
        <title>The genome sequence of the capnophilic rumen bacterium Mannheimia succiniciproducens.</title>
        <authorList>
            <person name="Hong S.H."/>
            <person name="Kim J.S."/>
            <person name="Lee S.Y."/>
            <person name="In Y.H."/>
            <person name="Choi S.S."/>
            <person name="Rih J.-K."/>
            <person name="Kim C.H."/>
            <person name="Jeong H."/>
            <person name="Hur C.G."/>
            <person name="Kim J.J."/>
        </authorList>
    </citation>
    <scope>NUCLEOTIDE SEQUENCE [LARGE SCALE GENOMIC DNA]</scope>
    <source>
        <strain evidence="3">KCTC 0769BP / MBEL55E</strain>
    </source>
</reference>
<keyword evidence="3" id="KW-1185">Reference proteome</keyword>
<accession>Q65PZ0</accession>
<keyword evidence="1" id="KW-0812">Transmembrane</keyword>
<feature type="transmembrane region" description="Helical" evidence="1">
    <location>
        <begin position="36"/>
        <end position="57"/>
    </location>
</feature>
<evidence type="ECO:0000256" key="1">
    <source>
        <dbReference type="SAM" id="Phobius"/>
    </source>
</evidence>
<evidence type="ECO:0000313" key="2">
    <source>
        <dbReference type="EMBL" id="AAU38970.1"/>
    </source>
</evidence>
<keyword evidence="1" id="KW-1133">Transmembrane helix</keyword>
<dbReference type="STRING" id="221988.MS2363"/>
<gene>
    <name evidence="2" type="ordered locus">MS2363</name>
</gene>
<protein>
    <submittedName>
        <fullName evidence="2">Uncharacterized protein</fullName>
    </submittedName>
</protein>
<keyword evidence="1" id="KW-0472">Membrane</keyword>
<organism evidence="2 3">
    <name type="scientific">Mannheimia succiniciproducens (strain KCTC 0769BP / MBEL55E)</name>
    <dbReference type="NCBI Taxonomy" id="221988"/>
    <lineage>
        <taxon>Bacteria</taxon>
        <taxon>Pseudomonadati</taxon>
        <taxon>Pseudomonadota</taxon>
        <taxon>Gammaproteobacteria</taxon>
        <taxon>Pasteurellales</taxon>
        <taxon>Pasteurellaceae</taxon>
        <taxon>Basfia</taxon>
    </lineage>
</organism>
<dbReference type="KEGG" id="msu:MS2363"/>
<dbReference type="AlphaFoldDB" id="Q65PZ0"/>